<dbReference type="Pfam" id="PF00001">
    <property type="entry name" value="7tm_1"/>
    <property type="match status" value="2"/>
</dbReference>
<keyword evidence="5 8" id="KW-0675">Receptor</keyword>
<dbReference type="PROSITE" id="PS00237">
    <property type="entry name" value="G_PROTEIN_RECEP_F1_1"/>
    <property type="match status" value="2"/>
</dbReference>
<dbReference type="PROSITE" id="PS50262">
    <property type="entry name" value="G_PROTEIN_RECEP_F1_2"/>
    <property type="match status" value="2"/>
</dbReference>
<comment type="similarity">
    <text evidence="5">Belongs to the G-protein coupled receptor 1 family.</text>
</comment>
<evidence type="ECO:0000256" key="5">
    <source>
        <dbReference type="RuleBase" id="RU000688"/>
    </source>
</evidence>
<dbReference type="EMBL" id="WKFB01000455">
    <property type="protein sequence ID" value="KAF6722443.1"/>
    <property type="molecule type" value="Genomic_DNA"/>
</dbReference>
<sequence length="613" mass="68303">MWETEARNISIECAWSIINRTEARGTEQLQDADYLFRSLLPELAVPALICLFVLLTVFSLAVNALTLSSIGRSDDPSWQPRFTFCTNLILSDLLQTVTFGPAVIHSLIHRRTMVSSSWCYVQYFVGSASVFTSLVTITCMALERYLYVCYAIYYVVILTERRLWQILAAVWVYSISISAVMMSLLLLLGAEDRGGSAVTMGLLCEPDVLEQHMGSPRPPAIFRKFFGAFTLLLCLLVHALSYFRMYKDARNAVVPFNAVNVKARRTVVFYCGMLFLQLLPLLIKVTSDALWEFRGTGVLETSQARGDCPLKPAPTATAAALHTVTFGPAVIHSLIHRRTMVSSSWCYVQYFVGSASVFTSLVTITCMALERYLYVCYAIYYVVILTERRLWQILAAVWVYSISISAVMMSLLLLLGAEDRGGSAVTMGLLCEPDVLEQHMGSPRPPAIFRKFFGAFTLLLCLLVHALSYFRMYKDARNAVVPFNAVNVKARRTVVFYCGMLFLQLLPLLIKVTSDALWEFRGTGVLETSQARGDCPLKPAPTATAAALHVSLLILLLVPPCINPLVYGLRNAEVRQVLCKLLRRRRDRGALVLPPVEGGMDGNILLQNNIQAG</sequence>
<evidence type="ECO:0000256" key="6">
    <source>
        <dbReference type="SAM" id="Phobius"/>
    </source>
</evidence>
<feature type="transmembrane region" description="Helical" evidence="6">
    <location>
        <begin position="120"/>
        <end position="142"/>
    </location>
</feature>
<evidence type="ECO:0000313" key="8">
    <source>
        <dbReference type="EMBL" id="KAF6722443.1"/>
    </source>
</evidence>
<evidence type="ECO:0000259" key="7">
    <source>
        <dbReference type="PROSITE" id="PS50262"/>
    </source>
</evidence>
<dbReference type="Gene3D" id="1.20.1070.10">
    <property type="entry name" value="Rhodopsin 7-helix transmembrane proteins"/>
    <property type="match status" value="2"/>
</dbReference>
<accession>A0A834BZ12</accession>
<feature type="domain" description="G-protein coupled receptors family 1 profile" evidence="7">
    <location>
        <begin position="316"/>
        <end position="567"/>
    </location>
</feature>
<feature type="transmembrane region" description="Helical" evidence="6">
    <location>
        <begin position="163"/>
        <end position="190"/>
    </location>
</feature>
<dbReference type="InterPro" id="IPR052921">
    <property type="entry name" value="GPCR1_Superfamily_Member"/>
</dbReference>
<name>A0A834BZ12_ORYME</name>
<dbReference type="PRINTS" id="PR00237">
    <property type="entry name" value="GPCRRHODOPSN"/>
</dbReference>
<evidence type="ECO:0000256" key="1">
    <source>
        <dbReference type="ARBA" id="ARBA00004370"/>
    </source>
</evidence>
<organism evidence="8 9">
    <name type="scientific">Oryzias melastigma</name>
    <name type="common">Marine medaka</name>
    <dbReference type="NCBI Taxonomy" id="30732"/>
    <lineage>
        <taxon>Eukaryota</taxon>
        <taxon>Metazoa</taxon>
        <taxon>Chordata</taxon>
        <taxon>Craniata</taxon>
        <taxon>Vertebrata</taxon>
        <taxon>Euteleostomi</taxon>
        <taxon>Actinopterygii</taxon>
        <taxon>Neopterygii</taxon>
        <taxon>Teleostei</taxon>
        <taxon>Neoteleostei</taxon>
        <taxon>Acanthomorphata</taxon>
        <taxon>Ovalentaria</taxon>
        <taxon>Atherinomorphae</taxon>
        <taxon>Beloniformes</taxon>
        <taxon>Adrianichthyidae</taxon>
        <taxon>Oryziinae</taxon>
        <taxon>Oryzias</taxon>
    </lineage>
</organism>
<feature type="transmembrane region" description="Helical" evidence="6">
    <location>
        <begin position="452"/>
        <end position="473"/>
    </location>
</feature>
<dbReference type="PANTHER" id="PTHR26451:SF905">
    <property type="entry name" value="OLFACTORY RECEPTOR 2G3-LIKE"/>
    <property type="match status" value="1"/>
</dbReference>
<feature type="transmembrane region" description="Helical" evidence="6">
    <location>
        <begin position="494"/>
        <end position="510"/>
    </location>
</feature>
<feature type="transmembrane region" description="Helical" evidence="6">
    <location>
        <begin position="43"/>
        <end position="67"/>
    </location>
</feature>
<comment type="subcellular location">
    <subcellularLocation>
        <location evidence="1">Membrane</location>
    </subcellularLocation>
</comment>
<feature type="domain" description="G-protein coupled receptors family 1 profile" evidence="7">
    <location>
        <begin position="62"/>
        <end position="283"/>
    </location>
</feature>
<evidence type="ECO:0000256" key="2">
    <source>
        <dbReference type="ARBA" id="ARBA00022692"/>
    </source>
</evidence>
<dbReference type="Proteomes" id="UP000646548">
    <property type="component" value="Unassembled WGS sequence"/>
</dbReference>
<keyword evidence="5" id="KW-0807">Transducer</keyword>
<feature type="transmembrane region" description="Helical" evidence="6">
    <location>
        <begin position="546"/>
        <end position="566"/>
    </location>
</feature>
<keyword evidence="5" id="KW-0297">G-protein coupled receptor</keyword>
<keyword evidence="2 5" id="KW-0812">Transmembrane</keyword>
<keyword evidence="3 6" id="KW-1133">Transmembrane helix</keyword>
<comment type="caution">
    <text evidence="8">The sequence shown here is derived from an EMBL/GenBank/DDBJ whole genome shotgun (WGS) entry which is preliminary data.</text>
</comment>
<keyword evidence="4 6" id="KW-0472">Membrane</keyword>
<reference evidence="8" key="1">
    <citation type="journal article" name="BMC Genomics">
        <title>Long-read sequencing and de novo genome assembly of marine medaka (Oryzias melastigma).</title>
        <authorList>
            <person name="Liang P."/>
            <person name="Saqib H.S.A."/>
            <person name="Ni X."/>
            <person name="Shen Y."/>
        </authorList>
    </citation>
    <scope>NUCLEOTIDE SEQUENCE</scope>
    <source>
        <strain evidence="8">Bigg-433</strain>
    </source>
</reference>
<feature type="transmembrane region" description="Helical" evidence="6">
    <location>
        <begin position="267"/>
        <end position="283"/>
    </location>
</feature>
<evidence type="ECO:0000256" key="4">
    <source>
        <dbReference type="ARBA" id="ARBA00023136"/>
    </source>
</evidence>
<evidence type="ECO:0000256" key="3">
    <source>
        <dbReference type="ARBA" id="ARBA00022989"/>
    </source>
</evidence>
<dbReference type="GO" id="GO:0004984">
    <property type="term" value="F:olfactory receptor activity"/>
    <property type="evidence" value="ECO:0007669"/>
    <property type="project" value="TreeGrafter"/>
</dbReference>
<dbReference type="GO" id="GO:0005549">
    <property type="term" value="F:odorant binding"/>
    <property type="evidence" value="ECO:0007669"/>
    <property type="project" value="TreeGrafter"/>
</dbReference>
<evidence type="ECO:0000313" key="9">
    <source>
        <dbReference type="Proteomes" id="UP000646548"/>
    </source>
</evidence>
<protein>
    <submittedName>
        <fullName evidence="8">Olfactory receptor 2B6</fullName>
    </submittedName>
</protein>
<dbReference type="AlphaFoldDB" id="A0A834BZ12"/>
<dbReference type="InterPro" id="IPR017452">
    <property type="entry name" value="GPCR_Rhodpsn_7TM"/>
</dbReference>
<feature type="transmembrane region" description="Helical" evidence="6">
    <location>
        <begin position="88"/>
        <end position="108"/>
    </location>
</feature>
<feature type="transmembrane region" description="Helical" evidence="6">
    <location>
        <begin position="390"/>
        <end position="417"/>
    </location>
</feature>
<dbReference type="CDD" id="cd00637">
    <property type="entry name" value="7tm_classA_rhodopsin-like"/>
    <property type="match status" value="2"/>
</dbReference>
<feature type="transmembrane region" description="Helical" evidence="6">
    <location>
        <begin position="347"/>
        <end position="369"/>
    </location>
</feature>
<dbReference type="InterPro" id="IPR000276">
    <property type="entry name" value="GPCR_Rhodpsn"/>
</dbReference>
<dbReference type="GO" id="GO:0016020">
    <property type="term" value="C:membrane"/>
    <property type="evidence" value="ECO:0007669"/>
    <property type="project" value="UniProtKB-SubCell"/>
</dbReference>
<dbReference type="GO" id="GO:0004930">
    <property type="term" value="F:G protein-coupled receptor activity"/>
    <property type="evidence" value="ECO:0007669"/>
    <property type="project" value="UniProtKB-KW"/>
</dbReference>
<dbReference type="PANTHER" id="PTHR26451">
    <property type="entry name" value="G_PROTEIN_RECEP_F1_2 DOMAIN-CONTAINING PROTEIN"/>
    <property type="match status" value="1"/>
</dbReference>
<feature type="transmembrane region" description="Helical" evidence="6">
    <location>
        <begin position="225"/>
        <end position="246"/>
    </location>
</feature>
<dbReference type="SUPFAM" id="SSF81321">
    <property type="entry name" value="Family A G protein-coupled receptor-like"/>
    <property type="match status" value="2"/>
</dbReference>
<gene>
    <name evidence="8" type="ORF">FQA47_021273</name>
</gene>
<proteinExistence type="inferred from homology"/>